<dbReference type="RefSeq" id="WP_060751906.1">
    <property type="nucleotide sequence ID" value="NZ_LRPH01000099.1"/>
</dbReference>
<keyword evidence="5 6" id="KW-0472">Membrane</keyword>
<gene>
    <name evidence="7" type="ORF">AWW70_03115</name>
</gene>
<evidence type="ECO:0008006" key="9">
    <source>
        <dbReference type="Google" id="ProtNLM"/>
    </source>
</evidence>
<feature type="transmembrane region" description="Helical" evidence="6">
    <location>
        <begin position="457"/>
        <end position="481"/>
    </location>
</feature>
<comment type="subcellular location">
    <subcellularLocation>
        <location evidence="1">Cell membrane</location>
        <topology evidence="1">Multi-pass membrane protein</topology>
    </subcellularLocation>
</comment>
<evidence type="ECO:0000256" key="1">
    <source>
        <dbReference type="ARBA" id="ARBA00004651"/>
    </source>
</evidence>
<dbReference type="PANTHER" id="PTHR43652">
    <property type="entry name" value="BASIC AMINO ACID ANTIPORTER YFCC-RELATED"/>
    <property type="match status" value="1"/>
</dbReference>
<evidence type="ECO:0000256" key="2">
    <source>
        <dbReference type="ARBA" id="ARBA00022475"/>
    </source>
</evidence>
<feature type="transmembrane region" description="Helical" evidence="6">
    <location>
        <begin position="422"/>
        <end position="445"/>
    </location>
</feature>
<dbReference type="InterPro" id="IPR051679">
    <property type="entry name" value="DASS-Related_Transporters"/>
</dbReference>
<feature type="transmembrane region" description="Helical" evidence="6">
    <location>
        <begin position="93"/>
        <end position="110"/>
    </location>
</feature>
<dbReference type="GO" id="GO:0005886">
    <property type="term" value="C:plasma membrane"/>
    <property type="evidence" value="ECO:0007669"/>
    <property type="project" value="UniProtKB-SubCell"/>
</dbReference>
<dbReference type="InterPro" id="IPR018385">
    <property type="entry name" value="C4_dicarb_anaerob_car-like"/>
</dbReference>
<feature type="transmembrane region" description="Helical" evidence="6">
    <location>
        <begin position="333"/>
        <end position="351"/>
    </location>
</feature>
<keyword evidence="3 6" id="KW-0812">Transmembrane</keyword>
<dbReference type="Pfam" id="PF03606">
    <property type="entry name" value="DcuC"/>
    <property type="match status" value="1"/>
</dbReference>
<feature type="transmembrane region" description="Helical" evidence="6">
    <location>
        <begin position="30"/>
        <end position="48"/>
    </location>
</feature>
<sequence length="484" mass="52590">MRSIRKEIEVEKTATQVKAEKKRRFVQPDAYVLLFFVALICAIATYILPAGGFERIKKGDITLTVPGSFHYIDSNPTGFVDFFTTIQHGMVKGAPLIFLILFTSGALAVIEKSGAIDALLKSTLTRFRNRLLFLIIPVGLLFSVLGTTGIVVNSVIAFIPLGLLIARELKLDPIFGVALIYLGTYAGWNVPVFAPQTLGLSQRIAELPLFSGMGYRIIIYLAFLAVTLIYIYLYARKIRKDPNKSILGPESFSSEIVVKGAEVETTVTVSLQQKLILSFAGLSLLGFIVFSQIFKWTENEMAGLFIFIAIGAGLIARMSANDIALTFIQGCKQMVYGALIVGMARAVGLILEDAKILDTIVNTLAQFLEPLSPMAASIGMFIGSAALHFLISSGSGEATVLMPILVPLADLLHITRQVAVQAVIFGEGLVNTINPTSGVLMGILVMSGISYGKWLKFMLPLTAVWFVLSCIFIIIGVMISWGPF</sequence>
<feature type="transmembrane region" description="Helical" evidence="6">
    <location>
        <begin position="301"/>
        <end position="321"/>
    </location>
</feature>
<name>A0A109FU72_BACMY</name>
<comment type="caution">
    <text evidence="7">The sequence shown here is derived from an EMBL/GenBank/DDBJ whole genome shotgun (WGS) entry which is preliminary data.</text>
</comment>
<feature type="transmembrane region" description="Helical" evidence="6">
    <location>
        <begin position="217"/>
        <end position="235"/>
    </location>
</feature>
<keyword evidence="4 6" id="KW-1133">Transmembrane helix</keyword>
<protein>
    <recommendedName>
        <fullName evidence="9">YfcC family protein</fullName>
    </recommendedName>
</protein>
<keyword evidence="2" id="KW-1003">Cell membrane</keyword>
<feature type="transmembrane region" description="Helical" evidence="6">
    <location>
        <begin position="131"/>
        <end position="159"/>
    </location>
</feature>
<accession>A0A109FU72</accession>
<evidence type="ECO:0000313" key="7">
    <source>
        <dbReference type="EMBL" id="KWU54438.1"/>
    </source>
</evidence>
<dbReference type="Proteomes" id="UP000065797">
    <property type="component" value="Unassembled WGS sequence"/>
</dbReference>
<proteinExistence type="predicted"/>
<evidence type="ECO:0000256" key="4">
    <source>
        <dbReference type="ARBA" id="ARBA00022989"/>
    </source>
</evidence>
<dbReference type="AlphaFoldDB" id="A0A109FU72"/>
<dbReference type="PANTHER" id="PTHR43652:SF2">
    <property type="entry name" value="BASIC AMINO ACID ANTIPORTER YFCC-RELATED"/>
    <property type="match status" value="1"/>
</dbReference>
<evidence type="ECO:0000256" key="5">
    <source>
        <dbReference type="ARBA" id="ARBA00023136"/>
    </source>
</evidence>
<organism evidence="7 8">
    <name type="scientific">Bacillus mycoides</name>
    <dbReference type="NCBI Taxonomy" id="1405"/>
    <lineage>
        <taxon>Bacteria</taxon>
        <taxon>Bacillati</taxon>
        <taxon>Bacillota</taxon>
        <taxon>Bacilli</taxon>
        <taxon>Bacillales</taxon>
        <taxon>Bacillaceae</taxon>
        <taxon>Bacillus</taxon>
        <taxon>Bacillus cereus group</taxon>
    </lineage>
</organism>
<reference evidence="7 8" key="1">
    <citation type="submission" date="2016-01" db="EMBL/GenBank/DDBJ databases">
        <authorList>
            <person name="McClelland M."/>
            <person name="Jain A."/>
            <person name="Saraogi P."/>
            <person name="Mendelson R."/>
            <person name="Westerman R."/>
            <person name="SanMiguel P."/>
            <person name="Csonka L."/>
        </authorList>
    </citation>
    <scope>NUCLEOTIDE SEQUENCE [LARGE SCALE GENOMIC DNA]</scope>
    <source>
        <strain evidence="7 8">PE8-15</strain>
    </source>
</reference>
<feature type="transmembrane region" description="Helical" evidence="6">
    <location>
        <begin position="371"/>
        <end position="391"/>
    </location>
</feature>
<evidence type="ECO:0000256" key="3">
    <source>
        <dbReference type="ARBA" id="ARBA00022692"/>
    </source>
</evidence>
<evidence type="ECO:0000313" key="8">
    <source>
        <dbReference type="Proteomes" id="UP000065797"/>
    </source>
</evidence>
<feature type="transmembrane region" description="Helical" evidence="6">
    <location>
        <begin position="275"/>
        <end position="295"/>
    </location>
</feature>
<dbReference type="EMBL" id="LRPH01000099">
    <property type="protein sequence ID" value="KWU54438.1"/>
    <property type="molecule type" value="Genomic_DNA"/>
</dbReference>
<evidence type="ECO:0000256" key="6">
    <source>
        <dbReference type="SAM" id="Phobius"/>
    </source>
</evidence>